<keyword evidence="2" id="KW-0472">Membrane</keyword>
<dbReference type="Proteomes" id="UP000198348">
    <property type="component" value="Unassembled WGS sequence"/>
</dbReference>
<keyword evidence="2" id="KW-1133">Transmembrane helix</keyword>
<evidence type="ECO:0000256" key="1">
    <source>
        <dbReference type="SAM" id="MobiDB-lite"/>
    </source>
</evidence>
<keyword evidence="2" id="KW-0812">Transmembrane</keyword>
<dbReference type="EMBL" id="FZNW01000002">
    <property type="protein sequence ID" value="SNR33259.1"/>
    <property type="molecule type" value="Genomic_DNA"/>
</dbReference>
<reference evidence="3 4" key="1">
    <citation type="submission" date="2017-06" db="EMBL/GenBank/DDBJ databases">
        <authorList>
            <person name="Kim H.J."/>
            <person name="Triplett B.A."/>
        </authorList>
    </citation>
    <scope>NUCLEOTIDE SEQUENCE [LARGE SCALE GENOMIC DNA]</scope>
    <source>
        <strain evidence="3 4">DSM 45207</strain>
    </source>
</reference>
<organism evidence="3 4">
    <name type="scientific">Haloechinothrix alba</name>
    <dbReference type="NCBI Taxonomy" id="664784"/>
    <lineage>
        <taxon>Bacteria</taxon>
        <taxon>Bacillati</taxon>
        <taxon>Actinomycetota</taxon>
        <taxon>Actinomycetes</taxon>
        <taxon>Pseudonocardiales</taxon>
        <taxon>Pseudonocardiaceae</taxon>
        <taxon>Haloechinothrix</taxon>
    </lineage>
</organism>
<evidence type="ECO:0000256" key="2">
    <source>
        <dbReference type="SAM" id="Phobius"/>
    </source>
</evidence>
<dbReference type="AlphaFoldDB" id="A0A238VID7"/>
<feature type="transmembrane region" description="Helical" evidence="2">
    <location>
        <begin position="23"/>
        <end position="45"/>
    </location>
</feature>
<evidence type="ECO:0000313" key="3">
    <source>
        <dbReference type="EMBL" id="SNR33259.1"/>
    </source>
</evidence>
<proteinExistence type="predicted"/>
<evidence type="ECO:0000313" key="4">
    <source>
        <dbReference type="Proteomes" id="UP000198348"/>
    </source>
</evidence>
<name>A0A238VID7_9PSEU</name>
<gene>
    <name evidence="3" type="ORF">SAMN06265360_102213</name>
</gene>
<feature type="region of interest" description="Disordered" evidence="1">
    <location>
        <begin position="189"/>
        <end position="222"/>
    </location>
</feature>
<protein>
    <submittedName>
        <fullName evidence="3">Uncharacterized protein</fullName>
    </submittedName>
</protein>
<dbReference type="Pfam" id="PF19136">
    <property type="entry name" value="DUF5819"/>
    <property type="match status" value="1"/>
</dbReference>
<dbReference type="InterPro" id="IPR043857">
    <property type="entry name" value="DUF5819"/>
</dbReference>
<keyword evidence="4" id="KW-1185">Reference proteome</keyword>
<dbReference type="RefSeq" id="WP_089299838.1">
    <property type="nucleotide sequence ID" value="NZ_FZNW01000002.1"/>
</dbReference>
<dbReference type="OrthoDB" id="9342777at2"/>
<sequence>MDEPGSPERAHREGSVLSRTSRVIVAAGAGLLAIVLTFHLAMMFFHVAPSNVVSREFSGTVNGYVYPEFRQNWKLFAPEPVHVNREVHARVVTRDEDGEAEISRWYDVTAAEIEATRGNLAPSQTRNQLRKAWRTLTSTLDEDERPRNEKGEITAGYVKRVALLRISTAVDLESVEQLQARAVTTYVPEPGWSERTTDDEPSTRTLPWWDVDEADFPEGSAR</sequence>
<accession>A0A238VID7</accession>